<keyword evidence="4" id="KW-1185">Reference proteome</keyword>
<dbReference type="InterPro" id="IPR010982">
    <property type="entry name" value="Lambda_DNA-bd_dom_sf"/>
</dbReference>
<dbReference type="GO" id="GO:0005829">
    <property type="term" value="C:cytosol"/>
    <property type="evidence" value="ECO:0007669"/>
    <property type="project" value="TreeGrafter"/>
</dbReference>
<protein>
    <submittedName>
        <fullName evidence="3">Helix-turn-helix domain-containing protein</fullName>
    </submittedName>
</protein>
<dbReference type="PANTHER" id="PTHR46797:SF10">
    <property type="entry name" value="BLR1115 PROTEIN"/>
    <property type="match status" value="1"/>
</dbReference>
<dbReference type="PROSITE" id="PS50943">
    <property type="entry name" value="HTH_CROC1"/>
    <property type="match status" value="1"/>
</dbReference>
<dbReference type="RefSeq" id="WP_163457916.1">
    <property type="nucleotide sequence ID" value="NZ_JAAGOH010000014.1"/>
</dbReference>
<dbReference type="Pfam" id="PF01381">
    <property type="entry name" value="HTH_3"/>
    <property type="match status" value="1"/>
</dbReference>
<dbReference type="CDD" id="cd02209">
    <property type="entry name" value="cupin_XRE_C"/>
    <property type="match status" value="1"/>
</dbReference>
<evidence type="ECO:0000313" key="4">
    <source>
        <dbReference type="Proteomes" id="UP000484255"/>
    </source>
</evidence>
<dbReference type="Gene3D" id="2.60.120.10">
    <property type="entry name" value="Jelly Rolls"/>
    <property type="match status" value="1"/>
</dbReference>
<organism evidence="3 4">
    <name type="scientific">Ideonella livida</name>
    <dbReference type="NCBI Taxonomy" id="2707176"/>
    <lineage>
        <taxon>Bacteria</taxon>
        <taxon>Pseudomonadati</taxon>
        <taxon>Pseudomonadota</taxon>
        <taxon>Betaproteobacteria</taxon>
        <taxon>Burkholderiales</taxon>
        <taxon>Sphaerotilaceae</taxon>
        <taxon>Ideonella</taxon>
    </lineage>
</organism>
<dbReference type="SMART" id="SM00530">
    <property type="entry name" value="HTH_XRE"/>
    <property type="match status" value="1"/>
</dbReference>
<dbReference type="EMBL" id="JAAGOH010000014">
    <property type="protein sequence ID" value="NDY92067.1"/>
    <property type="molecule type" value="Genomic_DNA"/>
</dbReference>
<dbReference type="GO" id="GO:0003677">
    <property type="term" value="F:DNA binding"/>
    <property type="evidence" value="ECO:0007669"/>
    <property type="project" value="UniProtKB-KW"/>
</dbReference>
<dbReference type="AlphaFoldDB" id="A0A7C9TM50"/>
<evidence type="ECO:0000313" key="3">
    <source>
        <dbReference type="EMBL" id="NDY92067.1"/>
    </source>
</evidence>
<accession>A0A7C9TM50</accession>
<comment type="caution">
    <text evidence="3">The sequence shown here is derived from an EMBL/GenBank/DDBJ whole genome shotgun (WGS) entry which is preliminary data.</text>
</comment>
<evidence type="ECO:0000259" key="2">
    <source>
        <dbReference type="PROSITE" id="PS50943"/>
    </source>
</evidence>
<evidence type="ECO:0000256" key="1">
    <source>
        <dbReference type="ARBA" id="ARBA00023125"/>
    </source>
</evidence>
<dbReference type="InterPro" id="IPR011051">
    <property type="entry name" value="RmlC_Cupin_sf"/>
</dbReference>
<dbReference type="PANTHER" id="PTHR46797">
    <property type="entry name" value="HTH-TYPE TRANSCRIPTIONAL REGULATOR"/>
    <property type="match status" value="1"/>
</dbReference>
<keyword evidence="1" id="KW-0238">DNA-binding</keyword>
<dbReference type="Proteomes" id="UP000484255">
    <property type="component" value="Unassembled WGS sequence"/>
</dbReference>
<dbReference type="InterPro" id="IPR014710">
    <property type="entry name" value="RmlC-like_jellyroll"/>
</dbReference>
<proteinExistence type="predicted"/>
<dbReference type="GO" id="GO:0003700">
    <property type="term" value="F:DNA-binding transcription factor activity"/>
    <property type="evidence" value="ECO:0007669"/>
    <property type="project" value="TreeGrafter"/>
</dbReference>
<dbReference type="SUPFAM" id="SSF51182">
    <property type="entry name" value="RmlC-like cupins"/>
    <property type="match status" value="1"/>
</dbReference>
<sequence>MQIDAFLAQRLRELRQAHGLTLEQLAERSGVSRSMISLIERQETSPTAAVLHKLADAFGLPLPALFTPPAPTPQPVARLADQPVWTDPASGYQRRQLTPGGVAAPVELVEVHFPAGQSVDFDIPAPRVGIEQQLWMLEGNMLITLAGAAEPQRWLLASGDCLAMTLGERITFHNPGPRSARYLLALTRSAAPSRRLP</sequence>
<dbReference type="InterPro" id="IPR001387">
    <property type="entry name" value="Cro/C1-type_HTH"/>
</dbReference>
<gene>
    <name evidence="3" type="ORF">G3A44_12795</name>
</gene>
<dbReference type="InterPro" id="IPR050807">
    <property type="entry name" value="TransReg_Diox_bact_type"/>
</dbReference>
<dbReference type="Gene3D" id="1.10.260.40">
    <property type="entry name" value="lambda repressor-like DNA-binding domains"/>
    <property type="match status" value="1"/>
</dbReference>
<name>A0A7C9TM50_9BURK</name>
<reference evidence="3 4" key="1">
    <citation type="submission" date="2020-02" db="EMBL/GenBank/DDBJ databases">
        <title>Ideonella bacterium strain TBM-1.</title>
        <authorList>
            <person name="Chen W.-M."/>
        </authorList>
    </citation>
    <scope>NUCLEOTIDE SEQUENCE [LARGE SCALE GENOMIC DNA]</scope>
    <source>
        <strain evidence="3 4">TBM-1</strain>
    </source>
</reference>
<feature type="domain" description="HTH cro/C1-type" evidence="2">
    <location>
        <begin position="11"/>
        <end position="65"/>
    </location>
</feature>
<dbReference type="CDD" id="cd00093">
    <property type="entry name" value="HTH_XRE"/>
    <property type="match status" value="1"/>
</dbReference>
<dbReference type="SUPFAM" id="SSF47413">
    <property type="entry name" value="lambda repressor-like DNA-binding domains"/>
    <property type="match status" value="1"/>
</dbReference>